<dbReference type="PANTHER" id="PTHR30383">
    <property type="entry name" value="THIOESTERASE 1/PROTEASE 1/LYSOPHOSPHOLIPASE L1"/>
    <property type="match status" value="1"/>
</dbReference>
<dbReference type="CDD" id="cd01822">
    <property type="entry name" value="Lysophospholipase_L1_like"/>
    <property type="match status" value="1"/>
</dbReference>
<evidence type="ECO:0000259" key="1">
    <source>
        <dbReference type="Pfam" id="PF13472"/>
    </source>
</evidence>
<feature type="domain" description="SGNH hydrolase-type esterase" evidence="1">
    <location>
        <begin position="56"/>
        <end position="221"/>
    </location>
</feature>
<dbReference type="InterPro" id="IPR013830">
    <property type="entry name" value="SGNH_hydro"/>
</dbReference>
<dbReference type="EMBL" id="NIPW01000071">
    <property type="protein sequence ID" value="OWJ74315.1"/>
    <property type="molecule type" value="Genomic_DNA"/>
</dbReference>
<name>A0A212A646_9RHOB</name>
<dbReference type="Proteomes" id="UP000196878">
    <property type="component" value="Unassembled WGS sequence"/>
</dbReference>
<gene>
    <name evidence="2" type="ORF">CDV49_19785</name>
</gene>
<keyword evidence="3" id="KW-1185">Reference proteome</keyword>
<dbReference type="GO" id="GO:0004622">
    <property type="term" value="F:phosphatidylcholine lysophospholipase activity"/>
    <property type="evidence" value="ECO:0007669"/>
    <property type="project" value="TreeGrafter"/>
</dbReference>
<protein>
    <submittedName>
        <fullName evidence="2">Arylesterase</fullName>
    </submittedName>
</protein>
<dbReference type="Pfam" id="PF13472">
    <property type="entry name" value="Lipase_GDSL_2"/>
    <property type="match status" value="1"/>
</dbReference>
<dbReference type="PANTHER" id="PTHR30383:SF5">
    <property type="entry name" value="SGNH HYDROLASE-TYPE ESTERASE DOMAIN-CONTAINING PROTEIN"/>
    <property type="match status" value="1"/>
</dbReference>
<evidence type="ECO:0000313" key="2">
    <source>
        <dbReference type="EMBL" id="OWJ74315.1"/>
    </source>
</evidence>
<evidence type="ECO:0000313" key="3">
    <source>
        <dbReference type="Proteomes" id="UP000196878"/>
    </source>
</evidence>
<dbReference type="InterPro" id="IPR051532">
    <property type="entry name" value="Ester_Hydrolysis_Enzymes"/>
</dbReference>
<accession>A0A212A646</accession>
<comment type="caution">
    <text evidence="2">The sequence shown here is derived from an EMBL/GenBank/DDBJ whole genome shotgun (WGS) entry which is preliminary data.</text>
</comment>
<dbReference type="Gene3D" id="3.40.50.1110">
    <property type="entry name" value="SGNH hydrolase"/>
    <property type="match status" value="1"/>
</dbReference>
<proteinExistence type="predicted"/>
<dbReference type="InterPro" id="IPR036514">
    <property type="entry name" value="SGNH_hydro_sf"/>
</dbReference>
<dbReference type="SUPFAM" id="SSF52266">
    <property type="entry name" value="SGNH hydrolase"/>
    <property type="match status" value="1"/>
</dbReference>
<dbReference type="AlphaFoldDB" id="A0A212A646"/>
<dbReference type="OrthoDB" id="9786188at2"/>
<organism evidence="2 3">
    <name type="scientific">Haematobacter genomosp. 1</name>
    <dbReference type="NCBI Taxonomy" id="366618"/>
    <lineage>
        <taxon>Bacteria</taxon>
        <taxon>Pseudomonadati</taxon>
        <taxon>Pseudomonadota</taxon>
        <taxon>Alphaproteobacteria</taxon>
        <taxon>Rhodobacterales</taxon>
        <taxon>Paracoccaceae</taxon>
        <taxon>Haematobacter</taxon>
    </lineage>
</organism>
<reference evidence="2 3" key="1">
    <citation type="submission" date="2016-12" db="EMBL/GenBank/DDBJ databases">
        <title>Comparison of Traditional DNA-DNA Hybridization with In Silico Genomic Analysis.</title>
        <authorList>
            <person name="Nicholson A.C."/>
            <person name="Humrighouse B.W."/>
            <person name="Graziano J."/>
            <person name="Lasker B."/>
            <person name="Whitney A.M."/>
            <person name="Mcquiston J.R."/>
        </authorList>
    </citation>
    <scope>NUCLEOTIDE SEQUENCE [LARGE SCALE GENOMIC DNA]</scope>
    <source>
        <strain evidence="2 3">H2240</strain>
    </source>
</reference>
<sequence length="244" mass="25337">MSDLFPLSRSRLAGCFAPAARALRYDAGNVIGKLAIVAALAMPLPAGAAERLQIVALGDSLTQGYGLPQGEGFVPQLQAWLDDRGAEVTVVNAGVSGDTTAGGLQRLDWSLTPGTDALIVALGGNDLLRGLPYEASRANLDRILGAAGERGLPVLLIGQTAPGNYGADYKAKFDAMWPALAEAHHTLLVTDFLGPLTVMDSDARVAAGVMQPDNLHPSAKGVTLVVEHIGPCVLELAEQARAKP</sequence>